<evidence type="ECO:0000256" key="1">
    <source>
        <dbReference type="ARBA" id="ARBA00009437"/>
    </source>
</evidence>
<evidence type="ECO:0000259" key="8">
    <source>
        <dbReference type="PROSITE" id="PS50931"/>
    </source>
</evidence>
<dbReference type="InterPro" id="IPR058163">
    <property type="entry name" value="LysR-type_TF_proteobact-type"/>
</dbReference>
<dbReference type="OrthoDB" id="9786526at2"/>
<evidence type="ECO:0000313" key="9">
    <source>
        <dbReference type="EMBL" id="TDK29894.1"/>
    </source>
</evidence>
<keyword evidence="4" id="KW-0804">Transcription</keyword>
<dbReference type="Pfam" id="PF03466">
    <property type="entry name" value="LysR_substrate"/>
    <property type="match status" value="1"/>
</dbReference>
<dbReference type="CDD" id="cd08422">
    <property type="entry name" value="PBP2_CrgA_like"/>
    <property type="match status" value="1"/>
</dbReference>
<evidence type="ECO:0000256" key="4">
    <source>
        <dbReference type="ARBA" id="ARBA00023163"/>
    </source>
</evidence>
<reference evidence="9 10" key="1">
    <citation type="submission" date="2019-03" db="EMBL/GenBank/DDBJ databases">
        <title>Rhizobium sp. nov., an bacterium isolated from biocrust in Mu Us Desert.</title>
        <authorList>
            <person name="Lixiong L."/>
        </authorList>
    </citation>
    <scope>NUCLEOTIDE SEQUENCE [LARGE SCALE GENOMIC DNA]</scope>
    <source>
        <strain evidence="9 10">SPY-1</strain>
    </source>
</reference>
<dbReference type="PROSITE" id="PS50931">
    <property type="entry name" value="HTH_LYSR"/>
    <property type="match status" value="1"/>
</dbReference>
<proteinExistence type="inferred from homology"/>
<accession>A0A4R5U6L3</accession>
<dbReference type="InterPro" id="IPR005119">
    <property type="entry name" value="LysR_subst-bd"/>
</dbReference>
<evidence type="ECO:0000256" key="5">
    <source>
        <dbReference type="ARBA" id="ARBA00054626"/>
    </source>
</evidence>
<evidence type="ECO:0000256" key="6">
    <source>
        <dbReference type="ARBA" id="ARBA00067332"/>
    </source>
</evidence>
<dbReference type="GO" id="GO:0003700">
    <property type="term" value="F:DNA-binding transcription factor activity"/>
    <property type="evidence" value="ECO:0007669"/>
    <property type="project" value="InterPro"/>
</dbReference>
<keyword evidence="10" id="KW-1185">Reference proteome</keyword>
<dbReference type="PRINTS" id="PR00039">
    <property type="entry name" value="HTHLYSR"/>
</dbReference>
<dbReference type="SUPFAM" id="SSF46785">
    <property type="entry name" value="Winged helix' DNA-binding domain"/>
    <property type="match status" value="1"/>
</dbReference>
<dbReference type="Gene3D" id="1.10.10.10">
    <property type="entry name" value="Winged helix-like DNA-binding domain superfamily/Winged helix DNA-binding domain"/>
    <property type="match status" value="1"/>
</dbReference>
<keyword evidence="3" id="KW-0238">DNA-binding</keyword>
<sequence length="305" mass="33393">MNLFTSMRYFIRVYETGSFSGAAKLLAVGQSAVSKIVAQLEQELGVALFVRSTRKLTPTEQGRIFYEHANKVVEDAEAAVASVGSNSQNFLGQIRIGGTLTFMSQYIIPKLPLFLNRHPAIDISINLDDRNVGLIEQGIDLALRMGQLEDSNYVAKRIGRCRRIVVGTSSYLTKHSAPQKPEDLVDHSIVVLSQGEGGERFTFKGPKGSKSISVSPKLRINATEGVRSAVLADAGLSVATEWMFEAELDNGAVQEVLNDWTLPDLDLWAVMPSGRRVSPKVRALVEFIEAQVNATRFGISHSGQE</sequence>
<dbReference type="GO" id="GO:0043565">
    <property type="term" value="F:sequence-specific DNA binding"/>
    <property type="evidence" value="ECO:0007669"/>
    <property type="project" value="TreeGrafter"/>
</dbReference>
<dbReference type="AlphaFoldDB" id="A0A4R5U6L3"/>
<dbReference type="GO" id="GO:0006351">
    <property type="term" value="P:DNA-templated transcription"/>
    <property type="evidence" value="ECO:0007669"/>
    <property type="project" value="TreeGrafter"/>
</dbReference>
<dbReference type="Proteomes" id="UP000295238">
    <property type="component" value="Unassembled WGS sequence"/>
</dbReference>
<dbReference type="FunFam" id="1.10.10.10:FF:000001">
    <property type="entry name" value="LysR family transcriptional regulator"/>
    <property type="match status" value="1"/>
</dbReference>
<name>A0A4R5U6L3_9HYPH</name>
<dbReference type="PANTHER" id="PTHR30537">
    <property type="entry name" value="HTH-TYPE TRANSCRIPTIONAL REGULATOR"/>
    <property type="match status" value="1"/>
</dbReference>
<evidence type="ECO:0000313" key="10">
    <source>
        <dbReference type="Proteomes" id="UP000295238"/>
    </source>
</evidence>
<comment type="caution">
    <text evidence="9">The sequence shown here is derived from an EMBL/GenBank/DDBJ whole genome shotgun (WGS) entry which is preliminary data.</text>
</comment>
<comment type="function">
    <text evidence="5">Transcriptional regulator of the ttuABCDE tartrate utilization operon.</text>
</comment>
<protein>
    <recommendedName>
        <fullName evidence="6">HTH-type transcriptional regulator TtuA</fullName>
    </recommendedName>
    <alternativeName>
        <fullName evidence="7">Tartrate utilization transcriptional regulator</fullName>
    </alternativeName>
</protein>
<dbReference type="InterPro" id="IPR036390">
    <property type="entry name" value="WH_DNA-bd_sf"/>
</dbReference>
<dbReference type="InterPro" id="IPR000847">
    <property type="entry name" value="LysR_HTH_N"/>
</dbReference>
<evidence type="ECO:0000256" key="7">
    <source>
        <dbReference type="ARBA" id="ARBA00083243"/>
    </source>
</evidence>
<evidence type="ECO:0000256" key="3">
    <source>
        <dbReference type="ARBA" id="ARBA00023125"/>
    </source>
</evidence>
<feature type="domain" description="HTH lysR-type" evidence="8">
    <location>
        <begin position="1"/>
        <end position="59"/>
    </location>
</feature>
<dbReference type="Pfam" id="PF00126">
    <property type="entry name" value="HTH_1"/>
    <property type="match status" value="1"/>
</dbReference>
<dbReference type="Gene3D" id="3.40.190.290">
    <property type="match status" value="1"/>
</dbReference>
<dbReference type="InterPro" id="IPR036388">
    <property type="entry name" value="WH-like_DNA-bd_sf"/>
</dbReference>
<dbReference type="RefSeq" id="WP_133318360.1">
    <property type="nucleotide sequence ID" value="NZ_SMTL01000009.1"/>
</dbReference>
<keyword evidence="2" id="KW-0805">Transcription regulation</keyword>
<dbReference type="EMBL" id="SMTL01000009">
    <property type="protein sequence ID" value="TDK29894.1"/>
    <property type="molecule type" value="Genomic_DNA"/>
</dbReference>
<dbReference type="SUPFAM" id="SSF53850">
    <property type="entry name" value="Periplasmic binding protein-like II"/>
    <property type="match status" value="1"/>
</dbReference>
<dbReference type="PANTHER" id="PTHR30537:SF35">
    <property type="entry name" value="TRANSCRIPTIONAL REGULATORY PROTEIN"/>
    <property type="match status" value="1"/>
</dbReference>
<evidence type="ECO:0000256" key="2">
    <source>
        <dbReference type="ARBA" id="ARBA00023015"/>
    </source>
</evidence>
<organism evidence="9 10">
    <name type="scientific">Rhizobium deserti</name>
    <dbReference type="NCBI Taxonomy" id="2547961"/>
    <lineage>
        <taxon>Bacteria</taxon>
        <taxon>Pseudomonadati</taxon>
        <taxon>Pseudomonadota</taxon>
        <taxon>Alphaproteobacteria</taxon>
        <taxon>Hyphomicrobiales</taxon>
        <taxon>Rhizobiaceae</taxon>
        <taxon>Rhizobium/Agrobacterium group</taxon>
        <taxon>Rhizobium</taxon>
    </lineage>
</organism>
<gene>
    <name evidence="9" type="ORF">E2F50_22120</name>
</gene>
<comment type="similarity">
    <text evidence="1">Belongs to the LysR transcriptional regulatory family.</text>
</comment>